<protein>
    <recommendedName>
        <fullName evidence="3">50S ribosomal protein L32</fullName>
    </recommendedName>
</protein>
<dbReference type="EMBL" id="JAGIOL010000001">
    <property type="protein sequence ID" value="MBP2437301.1"/>
    <property type="molecule type" value="Genomic_DNA"/>
</dbReference>
<accession>A0ABS4ZJ51</accession>
<proteinExistence type="predicted"/>
<sequence length="33" mass="3994">MTPLPLRKLRERRASVVIKRDERARYLHPVAKH</sequence>
<dbReference type="Proteomes" id="UP001519362">
    <property type="component" value="Unassembled WGS sequence"/>
</dbReference>
<reference evidence="1 2" key="1">
    <citation type="submission" date="2021-03" db="EMBL/GenBank/DDBJ databases">
        <title>Sequencing the genomes of 1000 actinobacteria strains.</title>
        <authorList>
            <person name="Klenk H.-P."/>
        </authorList>
    </citation>
    <scope>NUCLEOTIDE SEQUENCE [LARGE SCALE GENOMIC DNA]</scope>
    <source>
        <strain evidence="1 2">DSM 24221</strain>
    </source>
</reference>
<evidence type="ECO:0000313" key="2">
    <source>
        <dbReference type="Proteomes" id="UP001519362"/>
    </source>
</evidence>
<name>A0ABS4ZJ51_9MICO</name>
<gene>
    <name evidence="1" type="ORF">JOF34_001887</name>
</gene>
<evidence type="ECO:0000313" key="1">
    <source>
        <dbReference type="EMBL" id="MBP2437301.1"/>
    </source>
</evidence>
<evidence type="ECO:0008006" key="3">
    <source>
        <dbReference type="Google" id="ProtNLM"/>
    </source>
</evidence>
<comment type="caution">
    <text evidence="1">The sequence shown here is derived from an EMBL/GenBank/DDBJ whole genome shotgun (WGS) entry which is preliminary data.</text>
</comment>
<keyword evidence="2" id="KW-1185">Reference proteome</keyword>
<organism evidence="1 2">
    <name type="scientific">Microbacterium amylolyticum</name>
    <dbReference type="NCBI Taxonomy" id="936337"/>
    <lineage>
        <taxon>Bacteria</taxon>
        <taxon>Bacillati</taxon>
        <taxon>Actinomycetota</taxon>
        <taxon>Actinomycetes</taxon>
        <taxon>Micrococcales</taxon>
        <taxon>Microbacteriaceae</taxon>
        <taxon>Microbacterium</taxon>
    </lineage>
</organism>